<name>A0A078KEH3_9GAMM</name>
<keyword evidence="6 8" id="KW-0057">Aromatic amino acid biosynthesis</keyword>
<dbReference type="NCBIfam" id="TIGR00034">
    <property type="entry name" value="aroFGH"/>
    <property type="match status" value="1"/>
</dbReference>
<dbReference type="GO" id="GO:0008652">
    <property type="term" value="P:amino acid biosynthetic process"/>
    <property type="evidence" value="ECO:0007669"/>
    <property type="project" value="UniProtKB-KW"/>
</dbReference>
<dbReference type="GO" id="GO:0009073">
    <property type="term" value="P:aromatic amino acid family biosynthetic process"/>
    <property type="evidence" value="ECO:0007669"/>
    <property type="project" value="UniProtKB-KW"/>
</dbReference>
<dbReference type="GO" id="GO:0005737">
    <property type="term" value="C:cytoplasm"/>
    <property type="evidence" value="ECO:0007669"/>
    <property type="project" value="TreeGrafter"/>
</dbReference>
<dbReference type="AlphaFoldDB" id="A0A078KEH3"/>
<evidence type="ECO:0000313" key="10">
    <source>
        <dbReference type="EMBL" id="CDZ16412.1"/>
    </source>
</evidence>
<evidence type="ECO:0000256" key="8">
    <source>
        <dbReference type="PIRNR" id="PIRNR001361"/>
    </source>
</evidence>
<comment type="pathway">
    <text evidence="2 8">Metabolic intermediate biosynthesis; chorismate biosynthesis; chorismate from D-erythrose 4-phosphate and phosphoenolpyruvate: step 1/7.</text>
</comment>
<reference evidence="11" key="1">
    <citation type="submission" date="2014-07" db="EMBL/GenBank/DDBJ databases">
        <authorList>
            <person name="Santos-Garcia D."/>
        </authorList>
    </citation>
    <scope>NUCLEOTIDE SEQUENCE [LARGE SCALE GENOMIC DNA]</scope>
</reference>
<dbReference type="KEGG" id="eme:CEM_144"/>
<dbReference type="InterPro" id="IPR006218">
    <property type="entry name" value="DAHP1/KDSA"/>
</dbReference>
<dbReference type="OrthoDB" id="9807331at2"/>
<feature type="domain" description="DAHP synthetase I/KDSA" evidence="9">
    <location>
        <begin position="39"/>
        <end position="334"/>
    </location>
</feature>
<dbReference type="GO" id="GO:0042802">
    <property type="term" value="F:identical protein binding"/>
    <property type="evidence" value="ECO:0007669"/>
    <property type="project" value="UniProtKB-ARBA"/>
</dbReference>
<dbReference type="STRING" id="1495769.CEM_144"/>
<protein>
    <recommendedName>
        <fullName evidence="8">Phospho-2-dehydro-3-deoxyheptonate aldolase</fullName>
        <ecNumber evidence="8">2.5.1.54</ecNumber>
    </recommendedName>
</protein>
<evidence type="ECO:0000313" key="11">
    <source>
        <dbReference type="Proteomes" id="UP000032420"/>
    </source>
</evidence>
<dbReference type="PATRIC" id="fig|1495769.3.peg.134"/>
<dbReference type="Pfam" id="PF00793">
    <property type="entry name" value="DAHP_synth_1"/>
    <property type="match status" value="1"/>
</dbReference>
<dbReference type="InterPro" id="IPR013785">
    <property type="entry name" value="Aldolase_TIM"/>
</dbReference>
<dbReference type="PANTHER" id="PTHR21225">
    <property type="entry name" value="PHOSPHO-2-DEHYDRO-3-DEOXYHEPTONATE ALDOLASE DAHP SYNTHETASE"/>
    <property type="match status" value="1"/>
</dbReference>
<evidence type="ECO:0000256" key="7">
    <source>
        <dbReference type="ARBA" id="ARBA00047508"/>
    </source>
</evidence>
<gene>
    <name evidence="10" type="primary">aroF</name>
    <name evidence="10" type="ORF">CEM_144</name>
</gene>
<dbReference type="NCBIfam" id="NF009395">
    <property type="entry name" value="PRK12755.1"/>
    <property type="match status" value="1"/>
</dbReference>
<evidence type="ECO:0000256" key="1">
    <source>
        <dbReference type="ARBA" id="ARBA00003726"/>
    </source>
</evidence>
<dbReference type="PANTHER" id="PTHR21225:SF10">
    <property type="entry name" value="PHOSPHO-2-DEHYDRO-3-DEOXYHEPTONATE ALDOLASE, TYR-SENSITIVE"/>
    <property type="match status" value="1"/>
</dbReference>
<comment type="function">
    <text evidence="1 8">Stereospecific condensation of phosphoenolpyruvate (PEP) and D-erythrose-4-phosphate (E4P) giving rise to 3-deoxy-D-arabino-heptulosonate-7-phosphate (DAHP).</text>
</comment>
<evidence type="ECO:0000256" key="5">
    <source>
        <dbReference type="ARBA" id="ARBA00022679"/>
    </source>
</evidence>
<organism evidence="10 11">
    <name type="scientific">Candidatus Johnevansia muelleri</name>
    <dbReference type="NCBI Taxonomy" id="1495769"/>
    <lineage>
        <taxon>Bacteria</taxon>
        <taxon>Pseudomonadati</taxon>
        <taxon>Pseudomonadota</taxon>
        <taxon>Gammaproteobacteria</taxon>
        <taxon>Candidatus Johnevansiales</taxon>
        <taxon>Candidatus Johnevansiaceae</taxon>
        <taxon>Candidatus Johnevansia</taxon>
    </lineage>
</organism>
<dbReference type="UniPathway" id="UPA00053">
    <property type="reaction ID" value="UER00084"/>
</dbReference>
<dbReference type="SUPFAM" id="SSF51569">
    <property type="entry name" value="Aldolase"/>
    <property type="match status" value="1"/>
</dbReference>
<comment type="catalytic activity">
    <reaction evidence="7 8">
        <text>D-erythrose 4-phosphate + phosphoenolpyruvate + H2O = 7-phospho-2-dehydro-3-deoxy-D-arabino-heptonate + phosphate</text>
        <dbReference type="Rhea" id="RHEA:14717"/>
        <dbReference type="ChEBI" id="CHEBI:15377"/>
        <dbReference type="ChEBI" id="CHEBI:16897"/>
        <dbReference type="ChEBI" id="CHEBI:43474"/>
        <dbReference type="ChEBI" id="CHEBI:58394"/>
        <dbReference type="ChEBI" id="CHEBI:58702"/>
        <dbReference type="EC" id="2.5.1.54"/>
    </reaction>
</comment>
<dbReference type="FunFam" id="3.20.20.70:FF:000005">
    <property type="entry name" value="Phospho-2-dehydro-3-deoxyheptonate aldolase"/>
    <property type="match status" value="1"/>
</dbReference>
<comment type="similarity">
    <text evidence="3 8">Belongs to the class-I DAHP synthase family.</text>
</comment>
<sequence length="358" mass="40293">MFKHRIINKNIVNPNLLKLHIPLSEYNNKTVINGRNTIQKILNGEDHRMLLVIGPCSIHDIEAATEYALRLNNLQKRVKHSIFIVMRVYFEKPRTIMGWKGLINDPYMDNSFAIQEGLHIARRLLINITEIGLSLATEALDPIIAQYIEDTISWFAIGARTTESQIHREMASGLSGPVGFKNGTDGNIQIAINAIKAVSHPHQFLNVNNNGKVAIISTIGNHYGHIVLRGGNGKPNYDNLNISITEKELKNANLPLNIMVDCSHANSNKNPGLQSIVVRNITEQIINGNCSIIGIMIESNINWGTQNINEYRKNLKYGVSVTDACIDWHTTEDIIIEMANKLEKVLKIRKRLINNQLF</sequence>
<dbReference type="EC" id="2.5.1.54" evidence="8"/>
<dbReference type="PIRSF" id="PIRSF001361">
    <property type="entry name" value="DAHP_synthase"/>
    <property type="match status" value="1"/>
</dbReference>
<dbReference type="HOGENOM" id="CLU_030903_0_1_6"/>
<dbReference type="Gene3D" id="3.20.20.70">
    <property type="entry name" value="Aldolase class I"/>
    <property type="match status" value="1"/>
</dbReference>
<keyword evidence="5 8" id="KW-0808">Transferase</keyword>
<dbReference type="GO" id="GO:0003849">
    <property type="term" value="F:3-deoxy-7-phosphoheptulonate synthase activity"/>
    <property type="evidence" value="ECO:0007669"/>
    <property type="project" value="UniProtKB-EC"/>
</dbReference>
<proteinExistence type="inferred from homology"/>
<evidence type="ECO:0000256" key="2">
    <source>
        <dbReference type="ARBA" id="ARBA00004688"/>
    </source>
</evidence>
<dbReference type="EMBL" id="LM655252">
    <property type="protein sequence ID" value="CDZ16412.1"/>
    <property type="molecule type" value="Genomic_DNA"/>
</dbReference>
<dbReference type="Proteomes" id="UP000032420">
    <property type="component" value="Chromosome I"/>
</dbReference>
<keyword evidence="11" id="KW-1185">Reference proteome</keyword>
<evidence type="ECO:0000259" key="9">
    <source>
        <dbReference type="Pfam" id="PF00793"/>
    </source>
</evidence>
<evidence type="ECO:0000256" key="4">
    <source>
        <dbReference type="ARBA" id="ARBA00022605"/>
    </source>
</evidence>
<accession>A0A078KEH3</accession>
<dbReference type="GO" id="GO:0009423">
    <property type="term" value="P:chorismate biosynthetic process"/>
    <property type="evidence" value="ECO:0007669"/>
    <property type="project" value="UniProtKB-UniPathway"/>
</dbReference>
<evidence type="ECO:0000256" key="6">
    <source>
        <dbReference type="ARBA" id="ARBA00023141"/>
    </source>
</evidence>
<evidence type="ECO:0000256" key="3">
    <source>
        <dbReference type="ARBA" id="ARBA00007985"/>
    </source>
</evidence>
<dbReference type="InterPro" id="IPR006219">
    <property type="entry name" value="DAHP_synth_1"/>
</dbReference>
<keyword evidence="4 8" id="KW-0028">Amino-acid biosynthesis</keyword>